<comment type="caution">
    <text evidence="1">The sequence shown here is derived from an EMBL/GenBank/DDBJ whole genome shotgun (WGS) entry which is preliminary data.</text>
</comment>
<dbReference type="Proteomes" id="UP001175000">
    <property type="component" value="Unassembled WGS sequence"/>
</dbReference>
<keyword evidence="2" id="KW-1185">Reference proteome</keyword>
<evidence type="ECO:0000313" key="1">
    <source>
        <dbReference type="EMBL" id="KAK0617032.1"/>
    </source>
</evidence>
<sequence>MDTAPAYGNGNGEDRGSKTTWDVAVGITFGCSSPHSAQGCPNSHRRGCLTESNQSSAKQRSRAAANQVAARVKYIGSCLPRARDNDLHQDWNPNTSMWCGFNAHKARATISWPVVAYETVRRRVPVPNCDRGAVRELRKQFVPQRPNCRQPDRAPSAPGPVPGLSRWRVDSPVWNAVITPHWARCLAPNPHGPLGLHAFISAPGPARTCRPYLRYPAYFLHLRLLSTLHQVDQKRSQRTRIVFVVVAPPALIRTPASHQEAHKNHGRPRCQNRFSLY</sequence>
<reference evidence="1" key="1">
    <citation type="submission" date="2023-06" db="EMBL/GenBank/DDBJ databases">
        <title>Genome-scale phylogeny and comparative genomics of the fungal order Sordariales.</title>
        <authorList>
            <consortium name="Lawrence Berkeley National Laboratory"/>
            <person name="Hensen N."/>
            <person name="Bonometti L."/>
            <person name="Westerberg I."/>
            <person name="Brannstrom I.O."/>
            <person name="Guillou S."/>
            <person name="Cros-Aarteil S."/>
            <person name="Calhoun S."/>
            <person name="Haridas S."/>
            <person name="Kuo A."/>
            <person name="Mondo S."/>
            <person name="Pangilinan J."/>
            <person name="Riley R."/>
            <person name="Labutti K."/>
            <person name="Andreopoulos B."/>
            <person name="Lipzen A."/>
            <person name="Chen C."/>
            <person name="Yanf M."/>
            <person name="Daum C."/>
            <person name="Ng V."/>
            <person name="Clum A."/>
            <person name="Steindorff A."/>
            <person name="Ohm R."/>
            <person name="Martin F."/>
            <person name="Silar P."/>
            <person name="Natvig D."/>
            <person name="Lalanne C."/>
            <person name="Gautier V."/>
            <person name="Ament-Velasquez S.L."/>
            <person name="Kruys A."/>
            <person name="Hutchinson M.I."/>
            <person name="Powell A.J."/>
            <person name="Barry K."/>
            <person name="Miller A.N."/>
            <person name="Grigoriev I.V."/>
            <person name="Debuchy R."/>
            <person name="Gladieux P."/>
            <person name="Thoren M.H."/>
            <person name="Johannesson H."/>
        </authorList>
    </citation>
    <scope>NUCLEOTIDE SEQUENCE</scope>
    <source>
        <strain evidence="1">CBS 606.72</strain>
    </source>
</reference>
<protein>
    <submittedName>
        <fullName evidence="1">Uncharacterized protein</fullName>
    </submittedName>
</protein>
<name>A0AA40BXC1_9PEZI</name>
<evidence type="ECO:0000313" key="2">
    <source>
        <dbReference type="Proteomes" id="UP001175000"/>
    </source>
</evidence>
<dbReference type="AlphaFoldDB" id="A0AA40BXC1"/>
<organism evidence="1 2">
    <name type="scientific">Immersiella caudata</name>
    <dbReference type="NCBI Taxonomy" id="314043"/>
    <lineage>
        <taxon>Eukaryota</taxon>
        <taxon>Fungi</taxon>
        <taxon>Dikarya</taxon>
        <taxon>Ascomycota</taxon>
        <taxon>Pezizomycotina</taxon>
        <taxon>Sordariomycetes</taxon>
        <taxon>Sordariomycetidae</taxon>
        <taxon>Sordariales</taxon>
        <taxon>Lasiosphaeriaceae</taxon>
        <taxon>Immersiella</taxon>
    </lineage>
</organism>
<gene>
    <name evidence="1" type="ORF">B0T14DRAFT_255909</name>
</gene>
<dbReference type="EMBL" id="JAULSU010000005">
    <property type="protein sequence ID" value="KAK0617032.1"/>
    <property type="molecule type" value="Genomic_DNA"/>
</dbReference>
<accession>A0AA40BXC1</accession>
<proteinExistence type="predicted"/>